<organism evidence="2 3">
    <name type="scientific">Halorhodospira neutriphila</name>
    <dbReference type="NCBI Taxonomy" id="168379"/>
    <lineage>
        <taxon>Bacteria</taxon>
        <taxon>Pseudomonadati</taxon>
        <taxon>Pseudomonadota</taxon>
        <taxon>Gammaproteobacteria</taxon>
        <taxon>Chromatiales</taxon>
        <taxon>Ectothiorhodospiraceae</taxon>
        <taxon>Halorhodospira</taxon>
    </lineage>
</organism>
<feature type="chain" id="PRO_5046935742" description="LTXXQ motif family protein" evidence="1">
    <location>
        <begin position="23"/>
        <end position="178"/>
    </location>
</feature>
<evidence type="ECO:0000313" key="2">
    <source>
        <dbReference type="EMBL" id="MBK1726798.1"/>
    </source>
</evidence>
<name>A0ABS1E4X3_9GAMM</name>
<proteinExistence type="predicted"/>
<dbReference type="Proteomes" id="UP000738126">
    <property type="component" value="Unassembled WGS sequence"/>
</dbReference>
<sequence length="178" mass="20364">MRKAVAALVLGWGAMALFPAYALDSEEIDRWLASAEELRAWSERHGEAEPFQPQPRTLRRGGVEELLSGMLERYPEARSIVRSHGYAEPEAWAETGEQIYRALVAAEAQGVDEIRREMQHALQRIDEDPRLSRQEKARLRRKIQQQMQDVTGFFAGVPEGDRQAVQARREAILEIMRP</sequence>
<reference evidence="2 3" key="1">
    <citation type="journal article" date="2020" name="Microorganisms">
        <title>Osmotic Adaptation and Compatible Solute Biosynthesis of Phototrophic Bacteria as Revealed from Genome Analyses.</title>
        <authorList>
            <person name="Imhoff J.F."/>
            <person name="Rahn T."/>
            <person name="Kunzel S."/>
            <person name="Keller A."/>
            <person name="Neulinger S.C."/>
        </authorList>
    </citation>
    <scope>NUCLEOTIDE SEQUENCE [LARGE SCALE GENOMIC DNA]</scope>
    <source>
        <strain evidence="2 3">DSM 15116</strain>
    </source>
</reference>
<comment type="caution">
    <text evidence="2">The sequence shown here is derived from an EMBL/GenBank/DDBJ whole genome shotgun (WGS) entry which is preliminary data.</text>
</comment>
<protein>
    <recommendedName>
        <fullName evidence="4">LTXXQ motif family protein</fullName>
    </recommendedName>
</protein>
<feature type="signal peptide" evidence="1">
    <location>
        <begin position="1"/>
        <end position="22"/>
    </location>
</feature>
<keyword evidence="1" id="KW-0732">Signal</keyword>
<keyword evidence="3" id="KW-1185">Reference proteome</keyword>
<dbReference type="EMBL" id="NRSH01000069">
    <property type="protein sequence ID" value="MBK1726798.1"/>
    <property type="molecule type" value="Genomic_DNA"/>
</dbReference>
<dbReference type="RefSeq" id="WP_200258737.1">
    <property type="nucleotide sequence ID" value="NZ_NRSH01000069.1"/>
</dbReference>
<gene>
    <name evidence="2" type="ORF">CKO13_07150</name>
</gene>
<evidence type="ECO:0000313" key="3">
    <source>
        <dbReference type="Proteomes" id="UP000738126"/>
    </source>
</evidence>
<evidence type="ECO:0008006" key="4">
    <source>
        <dbReference type="Google" id="ProtNLM"/>
    </source>
</evidence>
<accession>A0ABS1E4X3</accession>
<evidence type="ECO:0000256" key="1">
    <source>
        <dbReference type="SAM" id="SignalP"/>
    </source>
</evidence>